<feature type="region of interest" description="Disordered" evidence="2">
    <location>
        <begin position="634"/>
        <end position="820"/>
    </location>
</feature>
<dbReference type="EMBL" id="KV460251">
    <property type="protein sequence ID" value="OBT93641.2"/>
    <property type="molecule type" value="Genomic_DNA"/>
</dbReference>
<dbReference type="PANTHER" id="PTHR31017">
    <property type="entry name" value="LATE SECRETORY PATHWAY PROTEIN AVL9-RELATED"/>
    <property type="match status" value="1"/>
</dbReference>
<evidence type="ECO:0000256" key="1">
    <source>
        <dbReference type="ARBA" id="ARBA00038178"/>
    </source>
</evidence>
<protein>
    <submittedName>
        <fullName evidence="4">Late secretory pathway protein avl9</fullName>
    </submittedName>
</protein>
<feature type="compositionally biased region" description="Polar residues" evidence="2">
    <location>
        <begin position="634"/>
        <end position="643"/>
    </location>
</feature>
<accession>A0A1B8GCT3</accession>
<dbReference type="Proteomes" id="UP000091956">
    <property type="component" value="Unassembled WGS sequence"/>
</dbReference>
<feature type="compositionally biased region" description="Pro residues" evidence="2">
    <location>
        <begin position="781"/>
        <end position="790"/>
    </location>
</feature>
<evidence type="ECO:0000313" key="4">
    <source>
        <dbReference type="EMBL" id="OBT93641.2"/>
    </source>
</evidence>
<feature type="domain" description="UDENN" evidence="3">
    <location>
        <begin position="11"/>
        <end position="444"/>
    </location>
</feature>
<dbReference type="GeneID" id="28841435"/>
<dbReference type="PROSITE" id="PS50211">
    <property type="entry name" value="DENN"/>
    <property type="match status" value="1"/>
</dbReference>
<evidence type="ECO:0000259" key="3">
    <source>
        <dbReference type="PROSITE" id="PS50211"/>
    </source>
</evidence>
<reference evidence="4 5" key="1">
    <citation type="submission" date="2016-03" db="EMBL/GenBank/DDBJ databases">
        <title>Comparative genomics of Pseudogymnoascus destructans, the fungus causing white-nose syndrome of bats.</title>
        <authorList>
            <person name="Palmer J.M."/>
            <person name="Drees K.P."/>
            <person name="Foster J.T."/>
            <person name="Lindner D.L."/>
        </authorList>
    </citation>
    <scope>NUCLEOTIDE SEQUENCE [LARGE SCALE GENOMIC DNA]</scope>
    <source>
        <strain evidence="4 5">UAMH 10579</strain>
    </source>
</reference>
<proteinExistence type="inferred from homology"/>
<sequence>MMSPVNDDFTPLVTVVGFHHARGPEVESWYGADEGTDPAELNNWPLLPFMALSDGAHASSEDFSYFTLLKPGVDATLPTSLFGISCTRQIAASELLEKSAEVTRSTVQKAVVVIADSPHLFGMLRERLSVVTSAWFAQKDFSETEILKRFQESLKDEAERGRLKEEVDRDQYLGMSLRQLIREFKWQTLVLFKCCLLQPKMLFFGTRCERLCMMQFSLISLIPGLIRKLQDCADPELDSYERGLAKPTSLKTSDRNSLLSYMGLPLQIFPKGSLFGPYTPLQQLDTLADFGTKSYIVGSTNSLLLQQKDRYSDILINLDEISINITSTSLRTALNLSVADRRWIDFITQSVNDTWDDANPERPSTMGYVGSEEFIRLQFEEYLLSLISSVKCHNYMTANAGNPNVMLPQLEGDPTYDFGSDWIEAWAQTENYRIWNKNTDSHLFDIVEPKHPCAGGLTIDDVQRRLAQQVQELHLDERFAVGKEVLGRNLAAGKERASGVFNKLYNDMELLRESQRRRRAEQAAIPERNEVASPTARHFVPDLTKAQAAAANVGSMAGSYVSSWASWAGEKKKGWGAASSKRNSEDVQDIDFTPRDITPKASITMSRDTARWTPEIKPSSASPQVPTTTIYEELQQSRPQTQESYKESIFDADSATDDEEAARVVGREPSTSPKLPEPKPTTALDTEPLAAANIPDSKPIAALNTESSAATDLPEPKPTTTLDAEPAAVTSLPETMSEIPLDTKPPTATSIPETMSEIPLDTEPSTTASPPEPKKITIPTKEPPAGPLSPEPIKSARSDSSGKVSAMKQRFEAAAAAKKS</sequence>
<keyword evidence="5" id="KW-1185">Reference proteome</keyword>
<comment type="similarity">
    <text evidence="1">Belongs to the AVL9 family.</text>
</comment>
<organism evidence="4 5">
    <name type="scientific">Pseudogymnoascus verrucosus</name>
    <dbReference type="NCBI Taxonomy" id="342668"/>
    <lineage>
        <taxon>Eukaryota</taxon>
        <taxon>Fungi</taxon>
        <taxon>Dikarya</taxon>
        <taxon>Ascomycota</taxon>
        <taxon>Pezizomycotina</taxon>
        <taxon>Leotiomycetes</taxon>
        <taxon>Thelebolales</taxon>
        <taxon>Thelebolaceae</taxon>
        <taxon>Pseudogymnoascus</taxon>
    </lineage>
</organism>
<dbReference type="AlphaFoldDB" id="A0A1B8GCT3"/>
<dbReference type="RefSeq" id="XP_018127374.2">
    <property type="nucleotide sequence ID" value="XM_018277477.2"/>
</dbReference>
<gene>
    <name evidence="4" type="primary">AVL9</name>
    <name evidence="4" type="ORF">VE01_08049</name>
</gene>
<dbReference type="Pfam" id="PF09794">
    <property type="entry name" value="Avl9"/>
    <property type="match status" value="1"/>
</dbReference>
<evidence type="ECO:0000256" key="2">
    <source>
        <dbReference type="SAM" id="MobiDB-lite"/>
    </source>
</evidence>
<evidence type="ECO:0000313" key="5">
    <source>
        <dbReference type="Proteomes" id="UP000091956"/>
    </source>
</evidence>
<name>A0A1B8GCT3_9PEZI</name>
<dbReference type="InterPro" id="IPR018307">
    <property type="entry name" value="ABL9/DENND6_dom"/>
</dbReference>
<dbReference type="GO" id="GO:0005737">
    <property type="term" value="C:cytoplasm"/>
    <property type="evidence" value="ECO:0007669"/>
    <property type="project" value="TreeGrafter"/>
</dbReference>
<dbReference type="PANTHER" id="PTHR31017:SF1">
    <property type="entry name" value="LATE SECRETORY PATHWAY PROTEIN AVL9 HOMOLOG"/>
    <property type="match status" value="1"/>
</dbReference>
<reference evidence="5" key="2">
    <citation type="journal article" date="2018" name="Nat. Commun.">
        <title>Extreme sensitivity to ultraviolet light in the fungal pathogen causing white-nose syndrome of bats.</title>
        <authorList>
            <person name="Palmer J.M."/>
            <person name="Drees K.P."/>
            <person name="Foster J.T."/>
            <person name="Lindner D.L."/>
        </authorList>
    </citation>
    <scope>NUCLEOTIDE SEQUENCE [LARGE SCALE GENOMIC DNA]</scope>
    <source>
        <strain evidence="5">UAMH 10579</strain>
    </source>
</reference>
<dbReference type="InterPro" id="IPR037516">
    <property type="entry name" value="Tripartite_DENN"/>
</dbReference>
<dbReference type="InterPro" id="IPR051731">
    <property type="entry name" value="DENND11/AVL9_GEFs"/>
</dbReference>